<evidence type="ECO:0000256" key="6">
    <source>
        <dbReference type="ARBA" id="ARBA00023115"/>
    </source>
</evidence>
<dbReference type="EC" id="4.1.1.50" evidence="11"/>
<evidence type="ECO:0000256" key="5">
    <source>
        <dbReference type="ARBA" id="ARBA00023066"/>
    </source>
</evidence>
<keyword evidence="2" id="KW-0949">S-adenosyl-L-methionine</keyword>
<evidence type="ECO:0000313" key="11">
    <source>
        <dbReference type="EMBL" id="MRU14640.1"/>
    </source>
</evidence>
<protein>
    <submittedName>
        <fullName evidence="11">Adenosylmethionine decarboxylase</fullName>
        <ecNumber evidence="11">4.1.1.50</ecNumber>
    </submittedName>
</protein>
<evidence type="ECO:0000256" key="7">
    <source>
        <dbReference type="ARBA" id="ARBA00023145"/>
    </source>
</evidence>
<evidence type="ECO:0000256" key="3">
    <source>
        <dbReference type="ARBA" id="ARBA00022793"/>
    </source>
</evidence>
<gene>
    <name evidence="11" type="primary">speD</name>
    <name evidence="11" type="ORF">FDP25_04260</name>
</gene>
<dbReference type="Gene3D" id="3.30.360.110">
    <property type="entry name" value="S-adenosylmethionine decarboxylase domain"/>
    <property type="match status" value="1"/>
</dbReference>
<dbReference type="InterPro" id="IPR042286">
    <property type="entry name" value="AdoMetDC_C"/>
</dbReference>
<dbReference type="Proteomes" id="UP000564704">
    <property type="component" value="Unassembled WGS sequence"/>
</dbReference>
<keyword evidence="6" id="KW-0620">Polyamine biosynthesis</keyword>
<keyword evidence="4" id="KW-0068">Autocatalytic cleavage</keyword>
<dbReference type="OrthoDB" id="9793120at2"/>
<keyword evidence="9" id="KW-0704">Schiff base</keyword>
<dbReference type="RefSeq" id="WP_154149250.1">
    <property type="nucleotide sequence ID" value="NZ_SZWE01000001.1"/>
</dbReference>
<accession>A0A844CVD6</accession>
<keyword evidence="3" id="KW-0210">Decarboxylase</keyword>
<keyword evidence="5" id="KW-0745">Spermidine biosynthesis</keyword>
<dbReference type="InterPro" id="IPR003826">
    <property type="entry name" value="AdoMetDC_fam_prok"/>
</dbReference>
<dbReference type="Pfam" id="PF02675">
    <property type="entry name" value="AdoMet_dc"/>
    <property type="match status" value="1"/>
</dbReference>
<dbReference type="GO" id="GO:0004014">
    <property type="term" value="F:adenosylmethionine decarboxylase activity"/>
    <property type="evidence" value="ECO:0007669"/>
    <property type="project" value="UniProtKB-EC"/>
</dbReference>
<dbReference type="SUPFAM" id="SSF56276">
    <property type="entry name" value="S-adenosylmethionine decarboxylase"/>
    <property type="match status" value="1"/>
</dbReference>
<keyword evidence="12" id="KW-1185">Reference proteome</keyword>
<dbReference type="NCBIfam" id="TIGR03330">
    <property type="entry name" value="SAM_DCase_Bsu"/>
    <property type="match status" value="1"/>
</dbReference>
<evidence type="ECO:0000256" key="9">
    <source>
        <dbReference type="ARBA" id="ARBA00023270"/>
    </source>
</evidence>
<dbReference type="InterPro" id="IPR016067">
    <property type="entry name" value="S-AdoMet_deCO2ase_core"/>
</dbReference>
<evidence type="ECO:0000256" key="8">
    <source>
        <dbReference type="ARBA" id="ARBA00023239"/>
    </source>
</evidence>
<reference evidence="11 12" key="1">
    <citation type="submission" date="2019-05" db="EMBL/GenBank/DDBJ databases">
        <title>Roseovarius bejariae sp. nov., a moderately halophylic bacterium isolated from a saline soil in Rambla Salada (Murcia).</title>
        <authorList>
            <person name="Castro D.J."/>
            <person name="Gomez-Altuve A."/>
            <person name="Reina J.C."/>
            <person name="Rodriguez M."/>
            <person name="Sampedro I."/>
            <person name="Llamas I."/>
            <person name="Martinez-Checa F."/>
        </authorList>
    </citation>
    <scope>NUCLEOTIDE SEQUENCE [LARGE SCALE GENOMIC DNA]</scope>
    <source>
        <strain evidence="11 12">A21</strain>
    </source>
</reference>
<evidence type="ECO:0000313" key="12">
    <source>
        <dbReference type="Proteomes" id="UP000564704"/>
    </source>
</evidence>
<keyword evidence="8 11" id="KW-0456">Lyase</keyword>
<dbReference type="PANTHER" id="PTHR33866">
    <property type="entry name" value="S-ADENOSYLMETHIONINE DECARBOXYLASE PROENZYME"/>
    <property type="match status" value="1"/>
</dbReference>
<comment type="cofactor">
    <cofactor evidence="1">
        <name>pyruvate</name>
        <dbReference type="ChEBI" id="CHEBI:15361"/>
    </cofactor>
</comment>
<sequence length="120" mass="13122">MITNDHLPGCHLILDHYGGRFAQDAVRLEEVLRDAARQAGAQVIDARFHHFGKGGGVTGVLLLAESHISIHTWPELDYAAIDIFMCGAADARLAADHLSKLLEPDDVKLTEVARSAQRNQ</sequence>
<dbReference type="InterPro" id="IPR017716">
    <property type="entry name" value="S-AdoMet_deCOase_pro-enz"/>
</dbReference>
<evidence type="ECO:0000256" key="4">
    <source>
        <dbReference type="ARBA" id="ARBA00022813"/>
    </source>
</evidence>
<name>A0A844CVD6_9RHOB</name>
<dbReference type="GO" id="GO:0005829">
    <property type="term" value="C:cytosol"/>
    <property type="evidence" value="ECO:0007669"/>
    <property type="project" value="TreeGrafter"/>
</dbReference>
<evidence type="ECO:0000256" key="1">
    <source>
        <dbReference type="ARBA" id="ARBA00001928"/>
    </source>
</evidence>
<proteinExistence type="predicted"/>
<dbReference type="InterPro" id="IPR042284">
    <property type="entry name" value="AdoMetDC_N"/>
</dbReference>
<organism evidence="11 12">
    <name type="scientific">Roseovarius bejariae</name>
    <dbReference type="NCBI Taxonomy" id="2576383"/>
    <lineage>
        <taxon>Bacteria</taxon>
        <taxon>Pseudomonadati</taxon>
        <taxon>Pseudomonadota</taxon>
        <taxon>Alphaproteobacteria</taxon>
        <taxon>Rhodobacterales</taxon>
        <taxon>Roseobacteraceae</taxon>
        <taxon>Roseovarius</taxon>
    </lineage>
</organism>
<keyword evidence="10" id="KW-0670">Pyruvate</keyword>
<dbReference type="GO" id="GO:0008295">
    <property type="term" value="P:spermidine biosynthetic process"/>
    <property type="evidence" value="ECO:0007669"/>
    <property type="project" value="UniProtKB-KW"/>
</dbReference>
<dbReference type="AlphaFoldDB" id="A0A844CVD6"/>
<dbReference type="PANTHER" id="PTHR33866:SF2">
    <property type="entry name" value="S-ADENOSYLMETHIONINE DECARBOXYLASE PROENZYME"/>
    <property type="match status" value="1"/>
</dbReference>
<dbReference type="Gene3D" id="3.30.160.750">
    <property type="match status" value="1"/>
</dbReference>
<dbReference type="EMBL" id="SZWE01000001">
    <property type="protein sequence ID" value="MRU14640.1"/>
    <property type="molecule type" value="Genomic_DNA"/>
</dbReference>
<evidence type="ECO:0000256" key="10">
    <source>
        <dbReference type="ARBA" id="ARBA00023317"/>
    </source>
</evidence>
<keyword evidence="7" id="KW-0865">Zymogen</keyword>
<evidence type="ECO:0000256" key="2">
    <source>
        <dbReference type="ARBA" id="ARBA00022691"/>
    </source>
</evidence>
<comment type="caution">
    <text evidence="11">The sequence shown here is derived from an EMBL/GenBank/DDBJ whole genome shotgun (WGS) entry which is preliminary data.</text>
</comment>